<dbReference type="InterPro" id="IPR014755">
    <property type="entry name" value="Cu-Rt/internalin_Ig-like"/>
</dbReference>
<dbReference type="Proteomes" id="UP001597040">
    <property type="component" value="Unassembled WGS sequence"/>
</dbReference>
<dbReference type="RefSeq" id="WP_390359990.1">
    <property type="nucleotide sequence ID" value="NZ_JBHTKJ010000010.1"/>
</dbReference>
<name>A0ABW3LJ39_9BACI</name>
<evidence type="ECO:0000256" key="1">
    <source>
        <dbReference type="ARBA" id="ARBA00022729"/>
    </source>
</evidence>
<dbReference type="Gene3D" id="2.60.40.1220">
    <property type="match status" value="1"/>
</dbReference>
<reference evidence="5" key="1">
    <citation type="journal article" date="2019" name="Int. J. Syst. Evol. Microbiol.">
        <title>The Global Catalogue of Microorganisms (GCM) 10K type strain sequencing project: providing services to taxonomists for standard genome sequencing and annotation.</title>
        <authorList>
            <consortium name="The Broad Institute Genomics Platform"/>
            <consortium name="The Broad Institute Genome Sequencing Center for Infectious Disease"/>
            <person name="Wu L."/>
            <person name="Ma J."/>
        </authorList>
    </citation>
    <scope>NUCLEOTIDE SEQUENCE [LARGE SCALE GENOMIC DNA]</scope>
    <source>
        <strain evidence="5">CCUG 56754</strain>
    </source>
</reference>
<dbReference type="EMBL" id="JBHTKJ010000010">
    <property type="protein sequence ID" value="MFD1037687.1"/>
    <property type="molecule type" value="Genomic_DNA"/>
</dbReference>
<sequence length="751" mass="84847">MKKTTIITWISVVSIIAISVLAFTISNSITAQIPSASSYAPTFKDWSVQFSESMNPETFTNDTVKVYNNDNESVSVDFEWNDDNTILTLKAPKEGYTVDESYQINISDQVETANGKGLSKSFVHSFQTVEELPKIKDQNQLITLLEERIEKRQQQRGNEFTTMEDSEESADTAAGDGASNESSTSETNVQVEGIDEGDSVKTDGDYVYFARDNDIVIASTDENNSNVVSKIQEEKFQTRELFLHDDLLVSIGHTQETIRELKETEQPKETTNADIAIYPPVHSMQTTTYVYDISDKENPERIREFTIEGSLTASRKMDGFLYLVANNHPPVHIMGNPKEDVDLEDMEVRPFVKDTSVSDKGKPVDFEDMYFFPESNDESFMLISSIDLNDMDKEAKVETYLGASNQMYMSQNHIYTAANKYDTSESSNDSSSADTMIARTADTEIIQFKIDGGAITYNASTVVNGSLINQFAMDKRNDTFRVATTKGDMWRDDEPSTNNLYTFDTNLNPLGEVEGLAEGERIYSVRFMENVAYMVTFKQVDPLFVIDLEDAKNPTVLGELKIPGFSNYLHPLDDNHVIGFGQHTDLEEVEGSSEPRVRQRGLKISVFDVSDPANPTEKFSEILGQGGSHSEINYNHKSLFKHPEKNLFGFPAQLYESKIVQKGDATYEEHSFVYEGAFLYEISPESGITLQDTITHQADNKQHPEWESQIQRMVSVDDYLYTLSFDQMKVYNMTDSTITKAIELPELNRQY</sequence>
<evidence type="ECO:0000256" key="3">
    <source>
        <dbReference type="SAM" id="Phobius"/>
    </source>
</evidence>
<dbReference type="InterPro" id="IPR019198">
    <property type="entry name" value="Beta_propeller_containing"/>
</dbReference>
<comment type="caution">
    <text evidence="4">The sequence shown here is derived from an EMBL/GenBank/DDBJ whole genome shotgun (WGS) entry which is preliminary data.</text>
</comment>
<protein>
    <submittedName>
        <fullName evidence="4">Beta-propeller domain-containing protein</fullName>
    </submittedName>
</protein>
<keyword evidence="3" id="KW-0472">Membrane</keyword>
<feature type="region of interest" description="Disordered" evidence="2">
    <location>
        <begin position="153"/>
        <end position="198"/>
    </location>
</feature>
<keyword evidence="1" id="KW-0732">Signal</keyword>
<keyword evidence="5" id="KW-1185">Reference proteome</keyword>
<keyword evidence="3" id="KW-0812">Transmembrane</keyword>
<gene>
    <name evidence="4" type="ORF">ACFQ3N_04555</name>
</gene>
<keyword evidence="3" id="KW-1133">Transmembrane helix</keyword>
<dbReference type="Pfam" id="PF09826">
    <property type="entry name" value="Beta_propel"/>
    <property type="match status" value="1"/>
</dbReference>
<feature type="compositionally biased region" description="Polar residues" evidence="2">
    <location>
        <begin position="179"/>
        <end position="190"/>
    </location>
</feature>
<feature type="transmembrane region" description="Helical" evidence="3">
    <location>
        <begin position="7"/>
        <end position="25"/>
    </location>
</feature>
<evidence type="ECO:0000256" key="2">
    <source>
        <dbReference type="SAM" id="MobiDB-lite"/>
    </source>
</evidence>
<organism evidence="4 5">
    <name type="scientific">Virgibacillus byunsanensis</name>
    <dbReference type="NCBI Taxonomy" id="570945"/>
    <lineage>
        <taxon>Bacteria</taxon>
        <taxon>Bacillati</taxon>
        <taxon>Bacillota</taxon>
        <taxon>Bacilli</taxon>
        <taxon>Bacillales</taxon>
        <taxon>Bacillaceae</taxon>
        <taxon>Virgibacillus</taxon>
    </lineage>
</organism>
<evidence type="ECO:0000313" key="5">
    <source>
        <dbReference type="Proteomes" id="UP001597040"/>
    </source>
</evidence>
<proteinExistence type="predicted"/>
<accession>A0ABW3LJ39</accession>
<evidence type="ECO:0000313" key="4">
    <source>
        <dbReference type="EMBL" id="MFD1037687.1"/>
    </source>
</evidence>